<reference evidence="1" key="1">
    <citation type="journal article" date="2023" name="Mol. Biol. Evol.">
        <title>Third-Generation Sequencing Reveals the Adaptive Role of the Epigenome in Three Deep-Sea Polychaetes.</title>
        <authorList>
            <person name="Perez M."/>
            <person name="Aroh O."/>
            <person name="Sun Y."/>
            <person name="Lan Y."/>
            <person name="Juniper S.K."/>
            <person name="Young C.R."/>
            <person name="Angers B."/>
            <person name="Qian P.Y."/>
        </authorList>
    </citation>
    <scope>NUCLEOTIDE SEQUENCE</scope>
    <source>
        <strain evidence="1">P08H-3</strain>
    </source>
</reference>
<name>A0AAD9KBJ1_9ANNE</name>
<accession>A0AAD9KBJ1</accession>
<gene>
    <name evidence="1" type="ORF">LSH36_20g15001</name>
</gene>
<keyword evidence="2" id="KW-1185">Reference proteome</keyword>
<sequence>MVALSTRMKERWLRHPTPCTCKFRATHICSERGGKAGFLLHGVVPLTCLVGEERASAALQKGSKLQTTDLRVSFSPSLVEECISIKVWRCSPQQPDDK</sequence>
<organism evidence="1 2">
    <name type="scientific">Paralvinella palmiformis</name>
    <dbReference type="NCBI Taxonomy" id="53620"/>
    <lineage>
        <taxon>Eukaryota</taxon>
        <taxon>Metazoa</taxon>
        <taxon>Spiralia</taxon>
        <taxon>Lophotrochozoa</taxon>
        <taxon>Annelida</taxon>
        <taxon>Polychaeta</taxon>
        <taxon>Sedentaria</taxon>
        <taxon>Canalipalpata</taxon>
        <taxon>Terebellida</taxon>
        <taxon>Terebelliformia</taxon>
        <taxon>Alvinellidae</taxon>
        <taxon>Paralvinella</taxon>
    </lineage>
</organism>
<evidence type="ECO:0000313" key="2">
    <source>
        <dbReference type="Proteomes" id="UP001208570"/>
    </source>
</evidence>
<dbReference type="AlphaFoldDB" id="A0AAD9KBJ1"/>
<protein>
    <submittedName>
        <fullName evidence="1">Uncharacterized protein</fullName>
    </submittedName>
</protein>
<evidence type="ECO:0000313" key="1">
    <source>
        <dbReference type="EMBL" id="KAK2168156.1"/>
    </source>
</evidence>
<dbReference type="EMBL" id="JAODUP010000020">
    <property type="protein sequence ID" value="KAK2168156.1"/>
    <property type="molecule type" value="Genomic_DNA"/>
</dbReference>
<dbReference type="Proteomes" id="UP001208570">
    <property type="component" value="Unassembled WGS sequence"/>
</dbReference>
<proteinExistence type="predicted"/>
<comment type="caution">
    <text evidence="1">The sequence shown here is derived from an EMBL/GenBank/DDBJ whole genome shotgun (WGS) entry which is preliminary data.</text>
</comment>